<dbReference type="InterPro" id="IPR006119">
    <property type="entry name" value="Resolv_N"/>
</dbReference>
<dbReference type="GO" id="GO:0000150">
    <property type="term" value="F:DNA strand exchange activity"/>
    <property type="evidence" value="ECO:0007669"/>
    <property type="project" value="InterPro"/>
</dbReference>
<comment type="caution">
    <text evidence="3">The sequence shown here is derived from an EMBL/GenBank/DDBJ whole genome shotgun (WGS) entry which is preliminary data.</text>
</comment>
<dbReference type="RefSeq" id="WP_195910605.1">
    <property type="nucleotide sequence ID" value="NZ_MPNX01000006.1"/>
</dbReference>
<evidence type="ECO:0000313" key="4">
    <source>
        <dbReference type="Proteomes" id="UP000190962"/>
    </source>
</evidence>
<sequence length="462" mass="52303">MSESLPIKRCAIYSRSSVEKDSRDPFDSVSAQFMACADFVGSQVGKGWRLVDTIYEDRGYSGSHMRRSGFRSLLNDIKLGLIDVVVVHRLDRLTRRLADFQQIMDELNAHDVPVVSVTQQIDMSHHVGRLATNIITSFAEFEREMVGQRVKEKRAATLESGRWQGTSCPLGYVVKNDRLVVDQAESKIVQEVFTRYANKESVTAILNDLNARGIKTKRWRTRSGKLKGGKAFNRNAIYTLLKNRVYLGEVFYGDTWQEGAHKPIIDPELWSKVAALLDTRSRRGESRPSTDEGSIFMLRGRVFGADGRAMSPWLSSAYKGRKYAYYIPQKEIAEGAGASGLPRLQAANLNDRVWSSLRQLLSTPEQLLAHLPKPLTESADFDLSLVVKRLMNLERLSEELFPVHQKQLVKQLIDKVTVHADRLDIDFSLDGLMELILEVLADRPELVRTYRQLYSSAKSHGL</sequence>
<dbReference type="PANTHER" id="PTHR30461:SF23">
    <property type="entry name" value="DNA RECOMBINASE-RELATED"/>
    <property type="match status" value="1"/>
</dbReference>
<dbReference type="InterPro" id="IPR038109">
    <property type="entry name" value="DNA_bind_recomb_sf"/>
</dbReference>
<dbReference type="Pfam" id="PF00239">
    <property type="entry name" value="Resolvase"/>
    <property type="match status" value="1"/>
</dbReference>
<protein>
    <recommendedName>
        <fullName evidence="5">Recombinase family protein</fullName>
    </recommendedName>
</protein>
<organism evidence="3 4">
    <name type="scientific">Solemya velum gill symbiont</name>
    <dbReference type="NCBI Taxonomy" id="2340"/>
    <lineage>
        <taxon>Bacteria</taxon>
        <taxon>Pseudomonadati</taxon>
        <taxon>Pseudomonadota</taxon>
        <taxon>Gammaproteobacteria</taxon>
        <taxon>sulfur-oxidizing symbionts</taxon>
    </lineage>
</organism>
<dbReference type="InterPro" id="IPR036162">
    <property type="entry name" value="Resolvase-like_N_sf"/>
</dbReference>
<evidence type="ECO:0000313" key="3">
    <source>
        <dbReference type="EMBL" id="OOY35301.1"/>
    </source>
</evidence>
<gene>
    <name evidence="3" type="ORF">BOV88_06090</name>
</gene>
<dbReference type="Pfam" id="PF07508">
    <property type="entry name" value="Recombinase"/>
    <property type="match status" value="1"/>
</dbReference>
<feature type="domain" description="Resolvase/invertase-type recombinase catalytic" evidence="1">
    <location>
        <begin position="9"/>
        <end position="161"/>
    </location>
</feature>
<dbReference type="Proteomes" id="UP000190962">
    <property type="component" value="Unassembled WGS sequence"/>
</dbReference>
<dbReference type="SMART" id="SM00857">
    <property type="entry name" value="Resolvase"/>
    <property type="match status" value="1"/>
</dbReference>
<evidence type="ECO:0000259" key="2">
    <source>
        <dbReference type="PROSITE" id="PS51737"/>
    </source>
</evidence>
<name>A0A1T2D8V6_SOVGS</name>
<proteinExistence type="predicted"/>
<dbReference type="PROSITE" id="PS51737">
    <property type="entry name" value="RECOMBINASE_DNA_BIND"/>
    <property type="match status" value="1"/>
</dbReference>
<dbReference type="PANTHER" id="PTHR30461">
    <property type="entry name" value="DNA-INVERTASE FROM LAMBDOID PROPHAGE"/>
    <property type="match status" value="1"/>
</dbReference>
<dbReference type="Gene3D" id="3.90.1750.20">
    <property type="entry name" value="Putative Large Serine Recombinase, Chain B, Domain 2"/>
    <property type="match status" value="1"/>
</dbReference>
<dbReference type="AlphaFoldDB" id="A0A1T2D8V6"/>
<dbReference type="InterPro" id="IPR050639">
    <property type="entry name" value="SSR_resolvase"/>
</dbReference>
<dbReference type="GO" id="GO:0003677">
    <property type="term" value="F:DNA binding"/>
    <property type="evidence" value="ECO:0007669"/>
    <property type="project" value="InterPro"/>
</dbReference>
<evidence type="ECO:0008006" key="5">
    <source>
        <dbReference type="Google" id="ProtNLM"/>
    </source>
</evidence>
<dbReference type="EMBL" id="MPNX01000006">
    <property type="protein sequence ID" value="OOY35301.1"/>
    <property type="molecule type" value="Genomic_DNA"/>
</dbReference>
<reference evidence="3 4" key="1">
    <citation type="submission" date="2016-11" db="EMBL/GenBank/DDBJ databases">
        <title>Mixed transmission modes and dynamic genome evolution in an obligate animal-bacterial symbiosis.</title>
        <authorList>
            <person name="Russell S.L."/>
            <person name="Corbett-Detig R.B."/>
            <person name="Cavanaugh C.M."/>
        </authorList>
    </citation>
    <scope>NUCLEOTIDE SEQUENCE [LARGE SCALE GENOMIC DNA]</scope>
    <source>
        <strain evidence="3">MA-KB16</strain>
    </source>
</reference>
<evidence type="ECO:0000259" key="1">
    <source>
        <dbReference type="PROSITE" id="PS51736"/>
    </source>
</evidence>
<feature type="domain" description="Recombinase" evidence="2">
    <location>
        <begin position="169"/>
        <end position="283"/>
    </location>
</feature>
<dbReference type="PROSITE" id="PS51736">
    <property type="entry name" value="RECOMBINASES_3"/>
    <property type="match status" value="1"/>
</dbReference>
<accession>A0A1T2D8V6</accession>
<dbReference type="Gene3D" id="3.40.50.1390">
    <property type="entry name" value="Resolvase, N-terminal catalytic domain"/>
    <property type="match status" value="1"/>
</dbReference>
<dbReference type="InterPro" id="IPR011109">
    <property type="entry name" value="DNA_bind_recombinase_dom"/>
</dbReference>
<dbReference type="SUPFAM" id="SSF53041">
    <property type="entry name" value="Resolvase-like"/>
    <property type="match status" value="1"/>
</dbReference>
<dbReference type="CDD" id="cd00338">
    <property type="entry name" value="Ser_Recombinase"/>
    <property type="match status" value="1"/>
</dbReference>